<accession>A0A1A6BMM6</accession>
<reference evidence="1 2" key="1">
    <citation type="submission" date="2016-06" db="EMBL/GenBank/DDBJ databases">
        <authorList>
            <person name="Kjaerup R.B."/>
            <person name="Dalgaard T.S."/>
            <person name="Juul-Madsen H.R."/>
        </authorList>
    </citation>
    <scope>NUCLEOTIDE SEQUENCE [LARGE SCALE GENOMIC DNA]</scope>
    <source>
        <strain evidence="1 2">1245752.6</strain>
    </source>
</reference>
<evidence type="ECO:0000313" key="2">
    <source>
        <dbReference type="Proteomes" id="UP000093757"/>
    </source>
</evidence>
<dbReference type="OrthoDB" id="9974792at2"/>
<evidence type="ECO:0000313" key="1">
    <source>
        <dbReference type="EMBL" id="OBS03593.1"/>
    </source>
</evidence>
<proteinExistence type="predicted"/>
<protein>
    <submittedName>
        <fullName evidence="1">Uncharacterized protein</fullName>
    </submittedName>
</protein>
<dbReference type="Proteomes" id="UP000093757">
    <property type="component" value="Unassembled WGS sequence"/>
</dbReference>
<comment type="caution">
    <text evidence="1">The sequence shown here is derived from an EMBL/GenBank/DDBJ whole genome shotgun (WGS) entry which is preliminary data.</text>
</comment>
<gene>
    <name evidence="1" type="ORF">A9W98_08700</name>
</gene>
<sequence>MKFPKDPAEIGVTDMGTMIRNQDEAEKAAAEQRAGDVTSRVLAVLTPNAAKVAVDTLNVGPGGRVDIRDFRAEFADGTVVQSPQIVVELS</sequence>
<dbReference type="EMBL" id="MAEM01000059">
    <property type="protein sequence ID" value="OBS03593.1"/>
    <property type="molecule type" value="Genomic_DNA"/>
</dbReference>
<organism evidence="1 2">
    <name type="scientific">Mycobacterium gordonae</name>
    <dbReference type="NCBI Taxonomy" id="1778"/>
    <lineage>
        <taxon>Bacteria</taxon>
        <taxon>Bacillati</taxon>
        <taxon>Actinomycetota</taxon>
        <taxon>Actinomycetes</taxon>
        <taxon>Mycobacteriales</taxon>
        <taxon>Mycobacteriaceae</taxon>
        <taxon>Mycobacterium</taxon>
    </lineage>
</organism>
<dbReference type="AlphaFoldDB" id="A0A1A6BMM6"/>
<dbReference type="RefSeq" id="WP_065132308.1">
    <property type="nucleotide sequence ID" value="NZ_MAEM01000059.1"/>
</dbReference>
<name>A0A1A6BMM6_MYCGO</name>